<dbReference type="GO" id="GO:0015627">
    <property type="term" value="C:type II protein secretion system complex"/>
    <property type="evidence" value="ECO:0007669"/>
    <property type="project" value="InterPro"/>
</dbReference>
<dbReference type="Gene3D" id="3.55.40.10">
    <property type="entry name" value="minor pseudopilin epsh domain"/>
    <property type="match status" value="1"/>
</dbReference>
<reference evidence="10 11" key="2">
    <citation type="submission" date="2018-01" db="EMBL/GenBank/DDBJ databases">
        <title>Genomic study of Klebsiella pneumoniae.</title>
        <authorList>
            <person name="Yang Y."/>
            <person name="Bicalho R."/>
        </authorList>
    </citation>
    <scope>NUCLEOTIDE SEQUENCE [LARGE SCALE GENOMIC DNA]</scope>
    <source>
        <strain evidence="10 11">A10</strain>
    </source>
</reference>
<protein>
    <recommendedName>
        <fullName evidence="2">Type II secretion system protein H</fullName>
    </recommendedName>
    <alternativeName>
        <fullName evidence="9">General secretion pathway protein H</fullName>
    </alternativeName>
</protein>
<dbReference type="SUPFAM" id="SSF54523">
    <property type="entry name" value="Pili subunits"/>
    <property type="match status" value="1"/>
</dbReference>
<evidence type="ECO:0000256" key="4">
    <source>
        <dbReference type="ARBA" id="ARBA00022481"/>
    </source>
</evidence>
<keyword evidence="5" id="KW-0997">Cell inner membrane</keyword>
<evidence type="ECO:0000256" key="9">
    <source>
        <dbReference type="ARBA" id="ARBA00030775"/>
    </source>
</evidence>
<reference evidence="10 11" key="1">
    <citation type="submission" date="2017-11" db="EMBL/GenBank/DDBJ databases">
        <authorList>
            <person name="Han C.G."/>
        </authorList>
    </citation>
    <scope>NUCLEOTIDE SEQUENCE [LARGE SCALE GENOMIC DNA]</scope>
    <source>
        <strain evidence="10 11">A10</strain>
    </source>
</reference>
<dbReference type="InterPro" id="IPR002416">
    <property type="entry name" value="T2SS_protein-GspH"/>
</dbReference>
<keyword evidence="6" id="KW-0812">Transmembrane</keyword>
<dbReference type="AlphaFoldDB" id="A0A2J5PIG3"/>
<evidence type="ECO:0000256" key="1">
    <source>
        <dbReference type="ARBA" id="ARBA00004377"/>
    </source>
</evidence>
<keyword evidence="4" id="KW-0488">Methylation</keyword>
<dbReference type="InterPro" id="IPR049875">
    <property type="entry name" value="TypeII_GspH"/>
</dbReference>
<dbReference type="GO" id="GO:0005886">
    <property type="term" value="C:plasma membrane"/>
    <property type="evidence" value="ECO:0007669"/>
    <property type="project" value="UniProtKB-SubCell"/>
</dbReference>
<comment type="caution">
    <text evidence="10">The sequence shown here is derived from an EMBL/GenBank/DDBJ whole genome shotgun (WGS) entry which is preliminary data.</text>
</comment>
<organism evidence="10 11">
    <name type="scientific">Klebsiella michiganensis</name>
    <dbReference type="NCBI Taxonomy" id="1134687"/>
    <lineage>
        <taxon>Bacteria</taxon>
        <taxon>Pseudomonadati</taxon>
        <taxon>Pseudomonadota</taxon>
        <taxon>Gammaproteobacteria</taxon>
        <taxon>Enterobacterales</taxon>
        <taxon>Enterobacteriaceae</taxon>
        <taxon>Klebsiella/Raoultella group</taxon>
        <taxon>Klebsiella</taxon>
    </lineage>
</organism>
<evidence type="ECO:0000256" key="7">
    <source>
        <dbReference type="ARBA" id="ARBA00022989"/>
    </source>
</evidence>
<dbReference type="NCBIfam" id="TIGR01708">
    <property type="entry name" value="typeII_sec_gspH"/>
    <property type="match status" value="1"/>
</dbReference>
<keyword evidence="3" id="KW-1003">Cell membrane</keyword>
<keyword evidence="8" id="KW-0472">Membrane</keyword>
<dbReference type="Proteomes" id="UP000234667">
    <property type="component" value="Unassembled WGS sequence"/>
</dbReference>
<dbReference type="PRINTS" id="PR00885">
    <property type="entry name" value="BCTERIALGSPH"/>
</dbReference>
<dbReference type="InterPro" id="IPR012902">
    <property type="entry name" value="N_methyl_site"/>
</dbReference>
<evidence type="ECO:0000256" key="2">
    <source>
        <dbReference type="ARBA" id="ARBA00021549"/>
    </source>
</evidence>
<evidence type="ECO:0000256" key="6">
    <source>
        <dbReference type="ARBA" id="ARBA00022692"/>
    </source>
</evidence>
<dbReference type="EMBL" id="PIDR01000864">
    <property type="protein sequence ID" value="PLO65505.1"/>
    <property type="molecule type" value="Genomic_DNA"/>
</dbReference>
<name>A0A2J5PIG3_9ENTR</name>
<keyword evidence="7" id="KW-1133">Transmembrane helix</keyword>
<evidence type="ECO:0000313" key="10">
    <source>
        <dbReference type="EMBL" id="PLO65505.1"/>
    </source>
</evidence>
<dbReference type="InterPro" id="IPR045584">
    <property type="entry name" value="Pilin-like"/>
</dbReference>
<evidence type="ECO:0000313" key="11">
    <source>
        <dbReference type="Proteomes" id="UP000234667"/>
    </source>
</evidence>
<sequence>MRQRGFTVLEMMLVVLLMGSAASLVIMSFPAMQQDTAERQLQRFQAQLEFAMDSGMQNDRLLGIRIRPNGWQFQVLQSQAAETRSSVAHSDRWQGYVWQIWQPRQAALGGQVPDNQPLTLRLPPPQEWPPTAEPAADPDILLLPGGEITPFTLIFGEKDDRPEVWLRVDESGAIATSAKGGAP</sequence>
<comment type="subcellular location">
    <subcellularLocation>
        <location evidence="1">Cell inner membrane</location>
        <topology evidence="1">Single-pass membrane protein</topology>
    </subcellularLocation>
</comment>
<gene>
    <name evidence="10" type="primary">gspH</name>
    <name evidence="10" type="ORF">CWN49_23085</name>
</gene>
<proteinExistence type="predicted"/>
<dbReference type="NCBIfam" id="TIGR02532">
    <property type="entry name" value="IV_pilin_GFxxxE"/>
    <property type="match status" value="1"/>
</dbReference>
<accession>A0A2J5PIG3</accession>
<evidence type="ECO:0000256" key="5">
    <source>
        <dbReference type="ARBA" id="ARBA00022519"/>
    </source>
</evidence>
<dbReference type="GO" id="GO:0015628">
    <property type="term" value="P:protein secretion by the type II secretion system"/>
    <property type="evidence" value="ECO:0007669"/>
    <property type="project" value="InterPro"/>
</dbReference>
<evidence type="ECO:0000256" key="3">
    <source>
        <dbReference type="ARBA" id="ARBA00022475"/>
    </source>
</evidence>
<evidence type="ECO:0000256" key="8">
    <source>
        <dbReference type="ARBA" id="ARBA00023136"/>
    </source>
</evidence>